<dbReference type="InterPro" id="IPR029479">
    <property type="entry name" value="Nitroreductase"/>
</dbReference>
<proteinExistence type="predicted"/>
<dbReference type="Gene3D" id="3.40.109.10">
    <property type="entry name" value="NADH Oxidase"/>
    <property type="match status" value="1"/>
</dbReference>
<sequence length="534" mass="56381">MGAEMKAEMIGQAARTDMQLAVPVLPVLRRGVRLRPVGNAVLLDGADRMQSFSGAFAREGLVPLAEACDGTRDHATLARHLGIDEAAVYKCLALLWTAGAVEEAMAGDEPPVAPELACFLSRLGNSTGTNPSWADAAARLARRPVRLEGDPALVAAAQRALGGTCTVVTRATAEDELTVFFETVSSAASLSSTEERCRLDGRPLLRVRADAKTVVIGPYTDPAITPCLECGCHGEAGLSGEPPRHVHDLVAGLASHHVTALVARATTTHLPIDASVVELATLGTTYRPATTRPGCPRCSAAQGPVAPQAPAGAVYEAAVALPVREFLNPKDHQAHYYTSNIRLQTQFKDWPSRPHTALPVPDLSLLRHEPCQDSTPLTLDGLSLVLKIAFGLKDSETTAERVKRWTAAGGNIGCTTAHVVLRDASLLPPGVYAYADQDHTLVALSTAVPEGDAPCEIVITGDLKKIMRKYGTFGFRLTFLDAGCALSSAREVARHLGLGFAPRSDWDDDAFARVLNASPAEEPVVAVATLGGTA</sequence>
<dbReference type="Gene3D" id="3.40.50.720">
    <property type="entry name" value="NAD(P)-binding Rossmann-like Domain"/>
    <property type="match status" value="1"/>
</dbReference>
<dbReference type="SUPFAM" id="SSF55469">
    <property type="entry name" value="FMN-dependent nitroreductase-like"/>
    <property type="match status" value="1"/>
</dbReference>
<gene>
    <name evidence="2" type="ORF">ACFFQA_07795</name>
</gene>
<evidence type="ECO:0000313" key="3">
    <source>
        <dbReference type="Proteomes" id="UP001589693"/>
    </source>
</evidence>
<name>A0ABV5ZSH2_9PSEU</name>
<dbReference type="InterPro" id="IPR052544">
    <property type="entry name" value="Bacteriocin_Proc_Enz"/>
</dbReference>
<dbReference type="InterPro" id="IPR000415">
    <property type="entry name" value="Nitroreductase-like"/>
</dbReference>
<evidence type="ECO:0000259" key="1">
    <source>
        <dbReference type="Pfam" id="PF00881"/>
    </source>
</evidence>
<dbReference type="RefSeq" id="WP_377850995.1">
    <property type="nucleotide sequence ID" value="NZ_JBHLZU010000006.1"/>
</dbReference>
<feature type="domain" description="Nitroreductase" evidence="1">
    <location>
        <begin position="451"/>
        <end position="528"/>
    </location>
</feature>
<organism evidence="2 3">
    <name type="scientific">Allokutzneria oryzae</name>
    <dbReference type="NCBI Taxonomy" id="1378989"/>
    <lineage>
        <taxon>Bacteria</taxon>
        <taxon>Bacillati</taxon>
        <taxon>Actinomycetota</taxon>
        <taxon>Actinomycetes</taxon>
        <taxon>Pseudonocardiales</taxon>
        <taxon>Pseudonocardiaceae</taxon>
        <taxon>Allokutzneria</taxon>
    </lineage>
</organism>
<dbReference type="PANTHER" id="PTHR43745">
    <property type="entry name" value="NITROREDUCTASE MJ1384-RELATED"/>
    <property type="match status" value="1"/>
</dbReference>
<accession>A0ABV5ZSH2</accession>
<dbReference type="PANTHER" id="PTHR43745:SF2">
    <property type="entry name" value="NITROREDUCTASE MJ1384-RELATED"/>
    <property type="match status" value="1"/>
</dbReference>
<keyword evidence="3" id="KW-1185">Reference proteome</keyword>
<protein>
    <submittedName>
        <fullName evidence="2">Nitroreductase family protein</fullName>
    </submittedName>
</protein>
<reference evidence="2 3" key="1">
    <citation type="submission" date="2024-09" db="EMBL/GenBank/DDBJ databases">
        <authorList>
            <person name="Sun Q."/>
            <person name="Mori K."/>
        </authorList>
    </citation>
    <scope>NUCLEOTIDE SEQUENCE [LARGE SCALE GENOMIC DNA]</scope>
    <source>
        <strain evidence="2 3">TBRC 7907</strain>
    </source>
</reference>
<dbReference type="EMBL" id="JBHLZU010000006">
    <property type="protein sequence ID" value="MFB9903837.1"/>
    <property type="molecule type" value="Genomic_DNA"/>
</dbReference>
<dbReference type="Pfam" id="PF00881">
    <property type="entry name" value="Nitroreductase"/>
    <property type="match status" value="1"/>
</dbReference>
<dbReference type="Proteomes" id="UP001589693">
    <property type="component" value="Unassembled WGS sequence"/>
</dbReference>
<evidence type="ECO:0000313" key="2">
    <source>
        <dbReference type="EMBL" id="MFB9903837.1"/>
    </source>
</evidence>
<comment type="caution">
    <text evidence="2">The sequence shown here is derived from an EMBL/GenBank/DDBJ whole genome shotgun (WGS) entry which is preliminary data.</text>
</comment>